<dbReference type="InterPro" id="IPR052345">
    <property type="entry name" value="Rad_response_metalloprotease"/>
</dbReference>
<dbReference type="Proteomes" id="UP000092691">
    <property type="component" value="Plasmid unnamed3"/>
</dbReference>
<dbReference type="PANTHER" id="PTHR43236">
    <property type="entry name" value="ANTITOXIN HIGA1"/>
    <property type="match status" value="1"/>
</dbReference>
<reference evidence="2 3" key="1">
    <citation type="submission" date="2016-06" db="EMBL/GenBank/DDBJ databases">
        <title>Microsymbionts genomes from the relict species Vavilovia formosa.</title>
        <authorList>
            <person name="Chirak E."/>
            <person name="Kimeklis A."/>
            <person name="Andronov E."/>
        </authorList>
    </citation>
    <scope>NUCLEOTIDE SEQUENCE [LARGE SCALE GENOMIC DNA]</scope>
    <source>
        <strain evidence="2 3">Vaf10</strain>
        <plasmid evidence="3">Plasmid unnamed3</plasmid>
    </source>
</reference>
<keyword evidence="2" id="KW-0614">Plasmid</keyword>
<dbReference type="Gene3D" id="1.10.10.2910">
    <property type="match status" value="1"/>
</dbReference>
<evidence type="ECO:0000259" key="1">
    <source>
        <dbReference type="Pfam" id="PF06114"/>
    </source>
</evidence>
<evidence type="ECO:0000313" key="2">
    <source>
        <dbReference type="EMBL" id="ANP90956.1"/>
    </source>
</evidence>
<proteinExistence type="predicted"/>
<name>A0A1B1CML8_RHILE</name>
<accession>A0A1B1CML8</accession>
<organism evidence="2 3">
    <name type="scientific">Rhizobium leguminosarum</name>
    <dbReference type="NCBI Taxonomy" id="384"/>
    <lineage>
        <taxon>Bacteria</taxon>
        <taxon>Pseudomonadati</taxon>
        <taxon>Pseudomonadota</taxon>
        <taxon>Alphaproteobacteria</taxon>
        <taxon>Hyphomicrobiales</taxon>
        <taxon>Rhizobiaceae</taxon>
        <taxon>Rhizobium/Agrobacterium group</taxon>
        <taxon>Rhizobium</taxon>
    </lineage>
</organism>
<evidence type="ECO:0000313" key="3">
    <source>
        <dbReference type="Proteomes" id="UP000092691"/>
    </source>
</evidence>
<gene>
    <name evidence="2" type="ORF">BA011_34215</name>
</gene>
<dbReference type="OrthoDB" id="9794834at2"/>
<feature type="domain" description="IrrE N-terminal-like" evidence="1">
    <location>
        <begin position="34"/>
        <end position="164"/>
    </location>
</feature>
<dbReference type="Pfam" id="PF06114">
    <property type="entry name" value="Peptidase_M78"/>
    <property type="match status" value="1"/>
</dbReference>
<sequence length="296" mass="32507">MAKFQLIKSRQHGERVAEEKGFTTFPVDPFAIAESEGIMLVAKPPEIKGVSGGIIFDEEVPSIFYATDIENEGFQRFTVAHELGHYFLEGHPEEILKSSKMHISRAGFRQGHSSIELEADHFASGLLMPTLLVKKELTQGFIGLAGIEQLANRSQCSLTAAAIRAAECSPYPMAIVVSQGADICYCFMSEGFKELGKTLTFLRKGSPLPLSATRDFNSDPDNVRYGKRQIIETTLADWFDGSGQIHLDEEIVGLGSFGHTLTVFSSDALAEDPDPEDADEEANLIESYTAKFAYGR</sequence>
<dbReference type="InterPro" id="IPR010359">
    <property type="entry name" value="IrrE_HExxH"/>
</dbReference>
<geneLocation type="plasmid" evidence="2 3">
    <name>unnamed3</name>
</geneLocation>
<dbReference type="PANTHER" id="PTHR43236:SF2">
    <property type="entry name" value="BLL0069 PROTEIN"/>
    <property type="match status" value="1"/>
</dbReference>
<dbReference type="EMBL" id="CP016290">
    <property type="protein sequence ID" value="ANP90956.1"/>
    <property type="molecule type" value="Genomic_DNA"/>
</dbReference>
<dbReference type="AlphaFoldDB" id="A0A1B1CML8"/>
<protein>
    <recommendedName>
        <fullName evidence="1">IrrE N-terminal-like domain-containing protein</fullName>
    </recommendedName>
</protein>
<dbReference type="RefSeq" id="WP_065284270.1">
    <property type="nucleotide sequence ID" value="NZ_CP016290.1"/>
</dbReference>